<evidence type="ECO:0000256" key="2">
    <source>
        <dbReference type="ARBA" id="ARBA00007362"/>
    </source>
</evidence>
<comment type="similarity">
    <text evidence="2">Belongs to the EamA transporter family.</text>
</comment>
<accession>A0A2X0XBR2</accession>
<dbReference type="AlphaFoldDB" id="A0A2X0XBR2"/>
<comment type="subcellular location">
    <subcellularLocation>
        <location evidence="1">Cell membrane</location>
        <topology evidence="1">Multi-pass membrane protein</topology>
    </subcellularLocation>
</comment>
<dbReference type="PANTHER" id="PTHR32322">
    <property type="entry name" value="INNER MEMBRANE TRANSPORTER"/>
    <property type="match status" value="1"/>
</dbReference>
<proteinExistence type="inferred from homology"/>
<dbReference type="InterPro" id="IPR037185">
    <property type="entry name" value="EmrE-like"/>
</dbReference>
<evidence type="ECO:0000313" key="10">
    <source>
        <dbReference type="Proteomes" id="UP000251431"/>
    </source>
</evidence>
<keyword evidence="3" id="KW-1003">Cell membrane</keyword>
<dbReference type="PANTHER" id="PTHR32322:SF18">
    <property type="entry name" value="S-ADENOSYLMETHIONINE_S-ADENOSYLHOMOCYSTEINE TRANSPORTER"/>
    <property type="match status" value="1"/>
</dbReference>
<sequence length="307" mass="34004">MANAKVYSILVFVMFLWGMNVTWLKVIVSNGDPLTIQTARIFLAAITIFIILKLTKQPLYIKGMPFKYIFIGCFFGVICHHVFLAYGIVQTTAMKTAIISGLSPLFTALIAVLFKDTVMTKSKLIGFALGGVGVLFAVVDDITELTNLQLGDFLVLMSFFLQAFSFIAIRRATEVISPMLMTGWMLLIGSSILLIFTFATSLRSYGAFVSFSPFIWLVFFMSAILATSIGHTLYNLCIKHIGAAESAIFVNFNTIFALIGAALFLHEIITLQQFIGSLIIISGVIIGTSNLEERLLQRKKNRDKLEC</sequence>
<dbReference type="Proteomes" id="UP000251431">
    <property type="component" value="Unassembled WGS sequence"/>
</dbReference>
<dbReference type="EMBL" id="UAQE01000001">
    <property type="protein sequence ID" value="SPT96485.1"/>
    <property type="molecule type" value="Genomic_DNA"/>
</dbReference>
<feature type="transmembrane region" description="Helical" evidence="7">
    <location>
        <begin position="271"/>
        <end position="291"/>
    </location>
</feature>
<dbReference type="SUPFAM" id="SSF103481">
    <property type="entry name" value="Multidrug resistance efflux transporter EmrE"/>
    <property type="match status" value="2"/>
</dbReference>
<evidence type="ECO:0000259" key="8">
    <source>
        <dbReference type="Pfam" id="PF00892"/>
    </source>
</evidence>
<evidence type="ECO:0000256" key="5">
    <source>
        <dbReference type="ARBA" id="ARBA00022989"/>
    </source>
</evidence>
<dbReference type="GO" id="GO:0005886">
    <property type="term" value="C:plasma membrane"/>
    <property type="evidence" value="ECO:0007669"/>
    <property type="project" value="UniProtKB-SubCell"/>
</dbReference>
<feature type="transmembrane region" description="Helical" evidence="7">
    <location>
        <begin position="124"/>
        <end position="142"/>
    </location>
</feature>
<keyword evidence="6 7" id="KW-0472">Membrane</keyword>
<gene>
    <name evidence="9" type="ORF">NCTC7582_00543</name>
</gene>
<feature type="transmembrane region" description="Helical" evidence="7">
    <location>
        <begin position="66"/>
        <end position="88"/>
    </location>
</feature>
<feature type="domain" description="EamA" evidence="8">
    <location>
        <begin position="150"/>
        <end position="286"/>
    </location>
</feature>
<feature type="domain" description="EamA" evidence="8">
    <location>
        <begin position="8"/>
        <end position="138"/>
    </location>
</feature>
<dbReference type="InterPro" id="IPR000620">
    <property type="entry name" value="EamA_dom"/>
</dbReference>
<evidence type="ECO:0000256" key="4">
    <source>
        <dbReference type="ARBA" id="ARBA00022692"/>
    </source>
</evidence>
<feature type="transmembrane region" description="Helical" evidence="7">
    <location>
        <begin position="7"/>
        <end position="28"/>
    </location>
</feature>
<evidence type="ECO:0000256" key="1">
    <source>
        <dbReference type="ARBA" id="ARBA00004651"/>
    </source>
</evidence>
<evidence type="ECO:0000313" key="9">
    <source>
        <dbReference type="EMBL" id="SPT96485.1"/>
    </source>
</evidence>
<feature type="transmembrane region" description="Helical" evidence="7">
    <location>
        <begin position="181"/>
        <end position="202"/>
    </location>
</feature>
<evidence type="ECO:0000256" key="7">
    <source>
        <dbReference type="SAM" id="Phobius"/>
    </source>
</evidence>
<feature type="transmembrane region" description="Helical" evidence="7">
    <location>
        <begin position="148"/>
        <end position="169"/>
    </location>
</feature>
<name>A0A2X0XBR2_9BACI</name>
<dbReference type="RefSeq" id="WP_112116594.1">
    <property type="nucleotide sequence ID" value="NZ_UAQE01000001.1"/>
</dbReference>
<feature type="transmembrane region" description="Helical" evidence="7">
    <location>
        <begin position="94"/>
        <end position="112"/>
    </location>
</feature>
<evidence type="ECO:0000256" key="3">
    <source>
        <dbReference type="ARBA" id="ARBA00022475"/>
    </source>
</evidence>
<dbReference type="InterPro" id="IPR050638">
    <property type="entry name" value="AA-Vitamin_Transporters"/>
</dbReference>
<feature type="transmembrane region" description="Helical" evidence="7">
    <location>
        <begin position="246"/>
        <end position="265"/>
    </location>
</feature>
<feature type="transmembrane region" description="Helical" evidence="7">
    <location>
        <begin position="34"/>
        <end position="54"/>
    </location>
</feature>
<evidence type="ECO:0000256" key="6">
    <source>
        <dbReference type="ARBA" id="ARBA00023136"/>
    </source>
</evidence>
<organism evidence="9 10">
    <name type="scientific">Lysinibacillus capsici</name>
    <dbReference type="NCBI Taxonomy" id="2115968"/>
    <lineage>
        <taxon>Bacteria</taxon>
        <taxon>Bacillati</taxon>
        <taxon>Bacillota</taxon>
        <taxon>Bacilli</taxon>
        <taxon>Bacillales</taxon>
        <taxon>Bacillaceae</taxon>
        <taxon>Lysinibacillus</taxon>
    </lineage>
</organism>
<reference evidence="9 10" key="1">
    <citation type="submission" date="2018-06" db="EMBL/GenBank/DDBJ databases">
        <authorList>
            <consortium name="Pathogen Informatics"/>
            <person name="Doyle S."/>
        </authorList>
    </citation>
    <scope>NUCLEOTIDE SEQUENCE [LARGE SCALE GENOMIC DNA]</scope>
    <source>
        <strain evidence="9 10">NCTC7582</strain>
    </source>
</reference>
<protein>
    <submittedName>
        <fullName evidence="9">DMT family permease</fullName>
    </submittedName>
</protein>
<keyword evidence="5 7" id="KW-1133">Transmembrane helix</keyword>
<feature type="transmembrane region" description="Helical" evidence="7">
    <location>
        <begin position="214"/>
        <end position="234"/>
    </location>
</feature>
<keyword evidence="4 7" id="KW-0812">Transmembrane</keyword>
<dbReference type="Pfam" id="PF00892">
    <property type="entry name" value="EamA"/>
    <property type="match status" value="2"/>
</dbReference>